<dbReference type="Proteomes" id="UP000037460">
    <property type="component" value="Unassembled WGS sequence"/>
</dbReference>
<dbReference type="GO" id="GO:0070300">
    <property type="term" value="F:phosphatidic acid binding"/>
    <property type="evidence" value="ECO:0007669"/>
    <property type="project" value="TreeGrafter"/>
</dbReference>
<name>A0A0M0JRN1_9EUKA</name>
<evidence type="ECO:0000313" key="4">
    <source>
        <dbReference type="Proteomes" id="UP000037460"/>
    </source>
</evidence>
<reference evidence="4" key="1">
    <citation type="journal article" date="2015" name="PLoS Genet.">
        <title>Genome Sequence and Transcriptome Analyses of Chrysochromulina tobin: Metabolic Tools for Enhanced Algal Fitness in the Prominent Order Prymnesiales (Haptophyceae).</title>
        <authorList>
            <person name="Hovde B.T."/>
            <person name="Deodato C.R."/>
            <person name="Hunsperger H.M."/>
            <person name="Ryken S.A."/>
            <person name="Yost W."/>
            <person name="Jha R.K."/>
            <person name="Patterson J."/>
            <person name="Monnat R.J. Jr."/>
            <person name="Barlow S.B."/>
            <person name="Starkenburg S.R."/>
            <person name="Cattolico R.A."/>
        </authorList>
    </citation>
    <scope>NUCLEOTIDE SEQUENCE</scope>
    <source>
        <strain evidence="4">CCMP291</strain>
    </source>
</reference>
<dbReference type="GO" id="GO:0005525">
    <property type="term" value="F:GTP binding"/>
    <property type="evidence" value="ECO:0007669"/>
    <property type="project" value="TreeGrafter"/>
</dbReference>
<dbReference type="AlphaFoldDB" id="A0A0M0JRN1"/>
<sequence length="271" mass="29643">MDGMPRKSSCLAHITETASAAGFDVYRSPETATVLFNAGVQLPLGDVEGMFQFQFSLMRLQLAVERSLTRIAASTGRPSIIIFDRGLLDPKGYMDEATWARVLNELDSTYTDTGFVKKGVTESYLLNRYDGVLHMVTAADGATEYYKYGTVKDDSGNVVIRHETPEKAVALDVKMRECWKAHPNQQVVGNGQGGFGEKLEAAAAVVLGLAKKTHPVEFAMAGSRTKQEELEARAMAAEERATAAEERAMEAEVRAKEAEKALDDVRRARSA</sequence>
<evidence type="ECO:0000256" key="1">
    <source>
        <dbReference type="SAM" id="Coils"/>
    </source>
</evidence>
<proteinExistence type="predicted"/>
<dbReference type="Pfam" id="PF13521">
    <property type="entry name" value="AAA_28"/>
    <property type="match status" value="1"/>
</dbReference>
<accession>A0A0M0JRN1</accession>
<feature type="coiled-coil region" evidence="1">
    <location>
        <begin position="220"/>
        <end position="268"/>
    </location>
</feature>
<evidence type="ECO:0000259" key="2">
    <source>
        <dbReference type="Pfam" id="PF13521"/>
    </source>
</evidence>
<dbReference type="InterPro" id="IPR053227">
    <property type="entry name" value="TRPL-trafficking_regulator"/>
</dbReference>
<dbReference type="OrthoDB" id="6375174at2759"/>
<keyword evidence="1" id="KW-0175">Coiled coil</keyword>
<dbReference type="PANTHER" id="PTHR34932:SF1">
    <property type="entry name" value="TRPL TRANSLOCATION DEFECT PROTEIN 14"/>
    <property type="match status" value="1"/>
</dbReference>
<gene>
    <name evidence="3" type="ORF">Ctob_003299</name>
</gene>
<dbReference type="EMBL" id="JWZX01002443">
    <property type="protein sequence ID" value="KOO29261.1"/>
    <property type="molecule type" value="Genomic_DNA"/>
</dbReference>
<feature type="domain" description="NadR/Ttd14 AAA" evidence="2">
    <location>
        <begin position="22"/>
        <end position="188"/>
    </location>
</feature>
<protein>
    <submittedName>
        <fullName evidence="3">Aaa domain protein</fullName>
    </submittedName>
</protein>
<dbReference type="InterPro" id="IPR038727">
    <property type="entry name" value="NadR/Ttd14_AAA_dom"/>
</dbReference>
<evidence type="ECO:0000313" key="3">
    <source>
        <dbReference type="EMBL" id="KOO29261.1"/>
    </source>
</evidence>
<organism evidence="3 4">
    <name type="scientific">Chrysochromulina tobinii</name>
    <dbReference type="NCBI Taxonomy" id="1460289"/>
    <lineage>
        <taxon>Eukaryota</taxon>
        <taxon>Haptista</taxon>
        <taxon>Haptophyta</taxon>
        <taxon>Prymnesiophyceae</taxon>
        <taxon>Prymnesiales</taxon>
        <taxon>Chrysochromulinaceae</taxon>
        <taxon>Chrysochromulina</taxon>
    </lineage>
</organism>
<dbReference type="PANTHER" id="PTHR34932">
    <property type="entry name" value="TRPL TRANSLOCATION DEFECT PROTEIN 14"/>
    <property type="match status" value="1"/>
</dbReference>
<dbReference type="GO" id="GO:0035091">
    <property type="term" value="F:phosphatidylinositol binding"/>
    <property type="evidence" value="ECO:0007669"/>
    <property type="project" value="TreeGrafter"/>
</dbReference>
<comment type="caution">
    <text evidence="3">The sequence shown here is derived from an EMBL/GenBank/DDBJ whole genome shotgun (WGS) entry which is preliminary data.</text>
</comment>
<keyword evidence="4" id="KW-1185">Reference proteome</keyword>